<evidence type="ECO:0000256" key="4">
    <source>
        <dbReference type="ARBA" id="ARBA00012732"/>
    </source>
</evidence>
<keyword evidence="6" id="KW-0929">Antimicrobial</keyword>
<dbReference type="AlphaFoldDB" id="I0H365"/>
<dbReference type="InterPro" id="IPR028994">
    <property type="entry name" value="Integrin_alpha_N"/>
</dbReference>
<feature type="chain" id="PRO_5003628510" description="lysozyme" evidence="12">
    <location>
        <begin position="36"/>
        <end position="580"/>
    </location>
</feature>
<gene>
    <name evidence="13" type="ordered locus">AMIS_22320</name>
</gene>
<dbReference type="eggNOG" id="COG3757">
    <property type="taxonomic scope" value="Bacteria"/>
</dbReference>
<organism evidence="13 14">
    <name type="scientific">Actinoplanes missouriensis (strain ATCC 14538 / DSM 43046 / CBS 188.64 / JCM 3121 / NBRC 102363 / NCIMB 12654 / NRRL B-3342 / UNCC 431)</name>
    <dbReference type="NCBI Taxonomy" id="512565"/>
    <lineage>
        <taxon>Bacteria</taxon>
        <taxon>Bacillati</taxon>
        <taxon>Actinomycetota</taxon>
        <taxon>Actinomycetes</taxon>
        <taxon>Micromonosporales</taxon>
        <taxon>Micromonosporaceae</taxon>
        <taxon>Actinoplanes</taxon>
    </lineage>
</organism>
<keyword evidence="8 13" id="KW-0378">Hydrolase</keyword>
<evidence type="ECO:0000256" key="2">
    <source>
        <dbReference type="ARBA" id="ARBA00004613"/>
    </source>
</evidence>
<dbReference type="SUPFAM" id="SSF69318">
    <property type="entry name" value="Integrin alpha N-terminal domain"/>
    <property type="match status" value="1"/>
</dbReference>
<dbReference type="KEGG" id="ams:AMIS_22320"/>
<dbReference type="Gene3D" id="3.20.20.80">
    <property type="entry name" value="Glycosidases"/>
    <property type="match status" value="1"/>
</dbReference>
<keyword evidence="14" id="KW-1185">Reference proteome</keyword>
<dbReference type="eggNOG" id="COG1621">
    <property type="taxonomic scope" value="Bacteria"/>
</dbReference>
<dbReference type="Proteomes" id="UP000007882">
    <property type="component" value="Chromosome"/>
</dbReference>
<evidence type="ECO:0000256" key="1">
    <source>
        <dbReference type="ARBA" id="ARBA00000632"/>
    </source>
</evidence>
<dbReference type="InterPro" id="IPR018077">
    <property type="entry name" value="Glyco_hydro_fam25_subgr"/>
</dbReference>
<evidence type="ECO:0000256" key="10">
    <source>
        <dbReference type="ARBA" id="ARBA00023295"/>
    </source>
</evidence>
<evidence type="ECO:0000313" key="13">
    <source>
        <dbReference type="EMBL" id="BAL87452.1"/>
    </source>
</evidence>
<dbReference type="InterPro" id="IPR017853">
    <property type="entry name" value="GH"/>
</dbReference>
<evidence type="ECO:0000313" key="14">
    <source>
        <dbReference type="Proteomes" id="UP000007882"/>
    </source>
</evidence>
<dbReference type="HOGENOM" id="CLU_469816_0_0_11"/>
<evidence type="ECO:0000256" key="12">
    <source>
        <dbReference type="SAM" id="SignalP"/>
    </source>
</evidence>
<dbReference type="GO" id="GO:0005576">
    <property type="term" value="C:extracellular region"/>
    <property type="evidence" value="ECO:0007669"/>
    <property type="project" value="UniProtKB-SubCell"/>
</dbReference>
<evidence type="ECO:0000256" key="11">
    <source>
        <dbReference type="ARBA" id="ARBA00055588"/>
    </source>
</evidence>
<dbReference type="STRING" id="512565.AMIS_22320"/>
<protein>
    <recommendedName>
        <fullName evidence="4">lysozyme</fullName>
        <ecNumber evidence="4">3.2.1.17</ecNumber>
    </recommendedName>
</protein>
<dbReference type="Pfam" id="PF01183">
    <property type="entry name" value="Glyco_hydro_25"/>
    <property type="match status" value="1"/>
</dbReference>
<dbReference type="PANTHER" id="PTHR34135">
    <property type="entry name" value="LYSOZYME"/>
    <property type="match status" value="1"/>
</dbReference>
<evidence type="ECO:0000256" key="5">
    <source>
        <dbReference type="ARBA" id="ARBA00022525"/>
    </source>
</evidence>
<dbReference type="GO" id="GO:0031640">
    <property type="term" value="P:killing of cells of another organism"/>
    <property type="evidence" value="ECO:0007669"/>
    <property type="project" value="UniProtKB-KW"/>
</dbReference>
<evidence type="ECO:0000256" key="3">
    <source>
        <dbReference type="ARBA" id="ARBA00010646"/>
    </source>
</evidence>
<evidence type="ECO:0000256" key="7">
    <source>
        <dbReference type="ARBA" id="ARBA00022638"/>
    </source>
</evidence>
<dbReference type="FunFam" id="3.20.20.80:FF:000060">
    <property type="entry name" value="Lysozyme M1"/>
    <property type="match status" value="1"/>
</dbReference>
<comment type="similarity">
    <text evidence="3">Belongs to the glycosyl hydrolase 25 family.</text>
</comment>
<accession>I0H365</accession>
<keyword evidence="7" id="KW-0081">Bacteriolytic enzyme</keyword>
<dbReference type="EMBL" id="AP012319">
    <property type="protein sequence ID" value="BAL87452.1"/>
    <property type="molecule type" value="Genomic_DNA"/>
</dbReference>
<dbReference type="GO" id="GO:0016052">
    <property type="term" value="P:carbohydrate catabolic process"/>
    <property type="evidence" value="ECO:0007669"/>
    <property type="project" value="TreeGrafter"/>
</dbReference>
<comment type="function">
    <text evidence="11">This enzyme has both lysozyme (acetylmuramidase) and diacetylmuramidase activities.</text>
</comment>
<evidence type="ECO:0000256" key="8">
    <source>
        <dbReference type="ARBA" id="ARBA00022801"/>
    </source>
</evidence>
<comment type="subcellular location">
    <subcellularLocation>
        <location evidence="2">Secreted</location>
    </subcellularLocation>
</comment>
<name>I0H365_ACTM4</name>
<dbReference type="InterPro" id="IPR002053">
    <property type="entry name" value="Glyco_hydro_25"/>
</dbReference>
<keyword evidence="10" id="KW-0326">Glycosidase</keyword>
<dbReference type="GO" id="GO:0042742">
    <property type="term" value="P:defense response to bacterium"/>
    <property type="evidence" value="ECO:0007669"/>
    <property type="project" value="UniProtKB-KW"/>
</dbReference>
<reference evidence="13 14" key="1">
    <citation type="submission" date="2012-02" db="EMBL/GenBank/DDBJ databases">
        <title>Complete genome sequence of Actinoplanes missouriensis 431 (= NBRC 102363).</title>
        <authorList>
            <person name="Ohnishi Y."/>
            <person name="Ishikawa J."/>
            <person name="Sekine M."/>
            <person name="Hosoyama A."/>
            <person name="Harada T."/>
            <person name="Narita H."/>
            <person name="Hata T."/>
            <person name="Konno Y."/>
            <person name="Tutikane K."/>
            <person name="Fujita N."/>
            <person name="Horinouchi S."/>
            <person name="Hayakawa M."/>
        </authorList>
    </citation>
    <scope>NUCLEOTIDE SEQUENCE [LARGE SCALE GENOMIC DNA]</scope>
    <source>
        <strain evidence="14">ATCC 14538 / DSM 43046 / CBS 188.64 / JCM 3121 / NBRC 102363 / NCIMB 12654 / NRRL B-3342 / UNCC 431</strain>
    </source>
</reference>
<feature type="signal peptide" evidence="12">
    <location>
        <begin position="1"/>
        <end position="35"/>
    </location>
</feature>
<dbReference type="GO" id="GO:0016998">
    <property type="term" value="P:cell wall macromolecule catabolic process"/>
    <property type="evidence" value="ECO:0007669"/>
    <property type="project" value="InterPro"/>
</dbReference>
<keyword evidence="9" id="KW-1015">Disulfide bond</keyword>
<dbReference type="EC" id="3.2.1.17" evidence="4"/>
<evidence type="ECO:0000256" key="9">
    <source>
        <dbReference type="ARBA" id="ARBA00023157"/>
    </source>
</evidence>
<sequence length="580" mass="61057">MAAPLFLLESVMRPLVISSALALALLAGSATPAAAADTPGDGQAHAGYGVPYDQAVTTNAVAAAAAPGDYSVRGIDISHHQGSIAWSSVGAAGEKFSYAKATEGTHFVDSSFAANNAGAKGAGLYAGAYHFARPDRNTGVAEANFFIDNAKYTKDGRTLPPMLDIEWPWEGSGAPSPCYGLSTAEMVNWIRAFTNQVKARTGVNPVIYTNPNWWNPCTGNTTAFGSLPLFHSAYSDAPGALPSGWSKWTFWQYTSKGSVSGVSGNVDRDVFNGSLSGLAALAGQAAEREDTRGDFDGDGKADLALYRTTNGFWNVKGLTATTQILASHPYGGDPSDVPVSTDLNGDGVAEVGVYRKGVGQWHVFDQKNKKQLLAQYSYGGDPSDIPVTGDFDGDGYGDFGVYRKGNGQWHIASYAKNTQILASFAYGGDPSDEPVVTDLNGDGVDEIGVYRKGAGQWHVYDPKNKKQLLAQYSYGGDPSDIPVTGDFDGDGYGDFGVYRKGNGQWHIASYAKGTQILASHAYGGDPSDIPAPADYDGDGAADIAVFRKGNGQWHVKSVKTGKQLVGSHQYGGGNDIPVLG</sequence>
<dbReference type="PANTHER" id="PTHR34135:SF2">
    <property type="entry name" value="LYSOZYME"/>
    <property type="match status" value="1"/>
</dbReference>
<evidence type="ECO:0000256" key="6">
    <source>
        <dbReference type="ARBA" id="ARBA00022529"/>
    </source>
</evidence>
<keyword evidence="12" id="KW-0732">Signal</keyword>
<comment type="catalytic activity">
    <reaction evidence="1">
        <text>Hydrolysis of (1-&gt;4)-beta-linkages between N-acetylmuramic acid and N-acetyl-D-glucosamine residues in a peptidoglycan and between N-acetyl-D-glucosamine residues in chitodextrins.</text>
        <dbReference type="EC" id="3.2.1.17"/>
    </reaction>
</comment>
<dbReference type="SMART" id="SM00641">
    <property type="entry name" value="Glyco_25"/>
    <property type="match status" value="1"/>
</dbReference>
<dbReference type="SUPFAM" id="SSF51445">
    <property type="entry name" value="(Trans)glycosidases"/>
    <property type="match status" value="1"/>
</dbReference>
<dbReference type="PROSITE" id="PS51904">
    <property type="entry name" value="GLYCOSYL_HYDROL_F25_2"/>
    <property type="match status" value="1"/>
</dbReference>
<dbReference type="GO" id="GO:0009253">
    <property type="term" value="P:peptidoglycan catabolic process"/>
    <property type="evidence" value="ECO:0007669"/>
    <property type="project" value="InterPro"/>
</dbReference>
<dbReference type="PATRIC" id="fig|512565.3.peg.2229"/>
<proteinExistence type="inferred from homology"/>
<keyword evidence="5" id="KW-0964">Secreted</keyword>
<dbReference type="GO" id="GO:0003796">
    <property type="term" value="F:lysozyme activity"/>
    <property type="evidence" value="ECO:0007669"/>
    <property type="project" value="UniProtKB-EC"/>
</dbReference>